<dbReference type="FunFam" id="3.30.70.270:FF:000001">
    <property type="entry name" value="Diguanylate cyclase domain protein"/>
    <property type="match status" value="1"/>
</dbReference>
<evidence type="ECO:0000313" key="3">
    <source>
        <dbReference type="EMBL" id="REE93165.1"/>
    </source>
</evidence>
<sequence>MNAFLAYHDSLTELPNRRMFERFLTQTLEKSKSSGQSFALVYLDMDRFKSINDSLGHAVGDQLLISIAKRLQEQIRETDLVARMGGDEFTVILPSIRDLNCATEVAKRIIEKFQEPFIIEQYELFITTSAGISIHPNDGEDSSTLMKNADSALYRAKELGKNNYQIYTASMNIQTYKLFNEWGLVPPDEFLPISEETGLIIPLGQWVKQTVCQQNKKWQQSGLRPIPILINVSAKEFLSRVIIHDIQQALSDSELDPQYLEIEITEGSLLENADSVMTILHILSKLGIKISLDDFGTGYSSLSYLKRFKRTINILKIDKSFIQDLHRDNDDNVIIQTIIQLAQHMNMSVVAEGVETAEQLHILKRLKCDLVQGYLFSKPIPAAQFASLLEKGTLVPLMNENEQEQYPYENKRSYFRVDLHFPLLASMTVIEINEKNIELGKTDIKSHAQ</sequence>
<proteinExistence type="predicted"/>
<accession>A0A3D9SMN5</accession>
<keyword evidence="4" id="KW-1185">Reference proteome</keyword>
<feature type="domain" description="GGDEF" evidence="2">
    <location>
        <begin position="36"/>
        <end position="169"/>
    </location>
</feature>
<dbReference type="CDD" id="cd01948">
    <property type="entry name" value="EAL"/>
    <property type="match status" value="1"/>
</dbReference>
<dbReference type="EMBL" id="QTTN01000002">
    <property type="protein sequence ID" value="REE93165.1"/>
    <property type="molecule type" value="Genomic_DNA"/>
</dbReference>
<dbReference type="PANTHER" id="PTHR44757:SF2">
    <property type="entry name" value="BIOFILM ARCHITECTURE MAINTENANCE PROTEIN MBAA"/>
    <property type="match status" value="1"/>
</dbReference>
<dbReference type="Gene3D" id="3.30.70.270">
    <property type="match status" value="1"/>
</dbReference>
<comment type="caution">
    <text evidence="3">The sequence shown here is derived from an EMBL/GenBank/DDBJ whole genome shotgun (WGS) entry which is preliminary data.</text>
</comment>
<dbReference type="CDD" id="cd01949">
    <property type="entry name" value="GGDEF"/>
    <property type="match status" value="1"/>
</dbReference>
<dbReference type="AlphaFoldDB" id="A0A3D9SMN5"/>
<feature type="domain" description="EAL" evidence="1">
    <location>
        <begin position="142"/>
        <end position="393"/>
    </location>
</feature>
<dbReference type="SMART" id="SM00052">
    <property type="entry name" value="EAL"/>
    <property type="match status" value="1"/>
</dbReference>
<dbReference type="RefSeq" id="WP_116187608.1">
    <property type="nucleotide sequence ID" value="NZ_QTTN01000002.1"/>
</dbReference>
<dbReference type="NCBIfam" id="TIGR00254">
    <property type="entry name" value="GGDEF"/>
    <property type="match status" value="1"/>
</dbReference>
<evidence type="ECO:0000259" key="2">
    <source>
        <dbReference type="PROSITE" id="PS50887"/>
    </source>
</evidence>
<dbReference type="InterPro" id="IPR001633">
    <property type="entry name" value="EAL_dom"/>
</dbReference>
<dbReference type="Proteomes" id="UP000256304">
    <property type="component" value="Unassembled WGS sequence"/>
</dbReference>
<reference evidence="3 4" key="1">
    <citation type="submission" date="2018-08" db="EMBL/GenBank/DDBJ databases">
        <title>Genomic Encyclopedia of Type Strains, Phase III (KMG-III): the genomes of soil and plant-associated and newly described type strains.</title>
        <authorList>
            <person name="Whitman W."/>
        </authorList>
    </citation>
    <scope>NUCLEOTIDE SEQUENCE [LARGE SCALE GENOMIC DNA]</scope>
    <source>
        <strain evidence="3 4">CGMCC 1.10966</strain>
    </source>
</reference>
<name>A0A3D9SMN5_9BACL</name>
<gene>
    <name evidence="3" type="ORF">A8990_102252</name>
</gene>
<organism evidence="3 4">
    <name type="scientific">Paenibacillus taihuensis</name>
    <dbReference type="NCBI Taxonomy" id="1156355"/>
    <lineage>
        <taxon>Bacteria</taxon>
        <taxon>Bacillati</taxon>
        <taxon>Bacillota</taxon>
        <taxon>Bacilli</taxon>
        <taxon>Bacillales</taxon>
        <taxon>Paenibacillaceae</taxon>
        <taxon>Paenibacillus</taxon>
    </lineage>
</organism>
<dbReference type="PANTHER" id="PTHR44757">
    <property type="entry name" value="DIGUANYLATE CYCLASE DGCP"/>
    <property type="match status" value="1"/>
</dbReference>
<dbReference type="SMART" id="SM00267">
    <property type="entry name" value="GGDEF"/>
    <property type="match status" value="1"/>
</dbReference>
<dbReference type="PROSITE" id="PS50887">
    <property type="entry name" value="GGDEF"/>
    <property type="match status" value="1"/>
</dbReference>
<dbReference type="SUPFAM" id="SSF141868">
    <property type="entry name" value="EAL domain-like"/>
    <property type="match status" value="1"/>
</dbReference>
<dbReference type="InterPro" id="IPR000160">
    <property type="entry name" value="GGDEF_dom"/>
</dbReference>
<dbReference type="PROSITE" id="PS50883">
    <property type="entry name" value="EAL"/>
    <property type="match status" value="1"/>
</dbReference>
<dbReference type="Pfam" id="PF00990">
    <property type="entry name" value="GGDEF"/>
    <property type="match status" value="1"/>
</dbReference>
<dbReference type="InterPro" id="IPR035919">
    <property type="entry name" value="EAL_sf"/>
</dbReference>
<dbReference type="Gene3D" id="3.20.20.450">
    <property type="entry name" value="EAL domain"/>
    <property type="match status" value="1"/>
</dbReference>
<dbReference type="Pfam" id="PF00563">
    <property type="entry name" value="EAL"/>
    <property type="match status" value="1"/>
</dbReference>
<dbReference type="InterPro" id="IPR043128">
    <property type="entry name" value="Rev_trsase/Diguanyl_cyclase"/>
</dbReference>
<evidence type="ECO:0000313" key="4">
    <source>
        <dbReference type="Proteomes" id="UP000256304"/>
    </source>
</evidence>
<protein>
    <submittedName>
        <fullName evidence="3">Polar amino acid transport system substrate-binding protein</fullName>
    </submittedName>
</protein>
<dbReference type="InterPro" id="IPR029787">
    <property type="entry name" value="Nucleotide_cyclase"/>
</dbReference>
<evidence type="ECO:0000259" key="1">
    <source>
        <dbReference type="PROSITE" id="PS50883"/>
    </source>
</evidence>
<dbReference type="OrthoDB" id="9759607at2"/>
<dbReference type="SUPFAM" id="SSF55073">
    <property type="entry name" value="Nucleotide cyclase"/>
    <property type="match status" value="1"/>
</dbReference>
<dbReference type="InterPro" id="IPR052155">
    <property type="entry name" value="Biofilm_reg_signaling"/>
</dbReference>